<protein>
    <submittedName>
        <fullName evidence="1">Uncharacterized protein</fullName>
    </submittedName>
</protein>
<name>A0A1M7A2Q8_9RHOB</name>
<dbReference type="Proteomes" id="UP000184191">
    <property type="component" value="Unassembled WGS sequence"/>
</dbReference>
<organism evidence="1 2">
    <name type="scientific">Roseovarius marisflavi</name>
    <dbReference type="NCBI Taxonomy" id="1054996"/>
    <lineage>
        <taxon>Bacteria</taxon>
        <taxon>Pseudomonadati</taxon>
        <taxon>Pseudomonadota</taxon>
        <taxon>Alphaproteobacteria</taxon>
        <taxon>Rhodobacterales</taxon>
        <taxon>Roseobacteraceae</taxon>
        <taxon>Roseovarius</taxon>
    </lineage>
</organism>
<keyword evidence="2" id="KW-1185">Reference proteome</keyword>
<gene>
    <name evidence="1" type="ORF">SAMN05444414_11210</name>
</gene>
<sequence length="40" mass="4721">MMRIVDEHVFPFLRQMGEEGSSYGTHMKDARLGLRLIENR</sequence>
<dbReference type="AlphaFoldDB" id="A0A1M7A2Q8"/>
<evidence type="ECO:0000313" key="2">
    <source>
        <dbReference type="Proteomes" id="UP000184191"/>
    </source>
</evidence>
<evidence type="ECO:0000313" key="1">
    <source>
        <dbReference type="EMBL" id="SHL36940.1"/>
    </source>
</evidence>
<reference evidence="2" key="1">
    <citation type="submission" date="2016-11" db="EMBL/GenBank/DDBJ databases">
        <authorList>
            <person name="Varghese N."/>
            <person name="Submissions S."/>
        </authorList>
    </citation>
    <scope>NUCLEOTIDE SEQUENCE [LARGE SCALE GENOMIC DNA]</scope>
    <source>
        <strain evidence="2">DSM 29327</strain>
    </source>
</reference>
<proteinExistence type="predicted"/>
<dbReference type="EMBL" id="FRBN01000012">
    <property type="protein sequence ID" value="SHL36940.1"/>
    <property type="molecule type" value="Genomic_DNA"/>
</dbReference>
<dbReference type="STRING" id="1054996.SAMN05444414_11210"/>
<accession>A0A1M7A2Q8</accession>